<evidence type="ECO:0000256" key="4">
    <source>
        <dbReference type="ARBA" id="ARBA00022889"/>
    </source>
</evidence>
<dbReference type="InterPro" id="IPR015919">
    <property type="entry name" value="Cadherin-like_sf"/>
</dbReference>
<dbReference type="InterPro" id="IPR039808">
    <property type="entry name" value="Cadherin"/>
</dbReference>
<comment type="subcellular location">
    <subcellularLocation>
        <location evidence="1">Membrane</location>
    </subcellularLocation>
</comment>
<gene>
    <name evidence="11" type="primary">DCHS2_1</name>
    <name evidence="11" type="ORF">P7K49_006989</name>
</gene>
<accession>A0ABQ9W6H1</accession>
<dbReference type="InterPro" id="IPR002126">
    <property type="entry name" value="Cadherin-like_dom"/>
</dbReference>
<feature type="domain" description="Cadherin" evidence="10">
    <location>
        <begin position="636"/>
        <end position="739"/>
    </location>
</feature>
<keyword evidence="9" id="KW-1133">Transmembrane helix</keyword>
<dbReference type="CDD" id="cd11304">
    <property type="entry name" value="Cadherin_repeat"/>
    <property type="match status" value="8"/>
</dbReference>
<evidence type="ECO:0000256" key="2">
    <source>
        <dbReference type="ARBA" id="ARBA00022737"/>
    </source>
</evidence>
<evidence type="ECO:0000256" key="6">
    <source>
        <dbReference type="ARBA" id="ARBA00023180"/>
    </source>
</evidence>
<keyword evidence="9" id="KW-0812">Transmembrane</keyword>
<comment type="caution">
    <text evidence="11">The sequence shown here is derived from an EMBL/GenBank/DDBJ whole genome shotgun (WGS) entry which is preliminary data.</text>
</comment>
<keyword evidence="6" id="KW-0325">Glycoprotein</keyword>
<reference evidence="11 12" key="1">
    <citation type="submission" date="2023-05" db="EMBL/GenBank/DDBJ databases">
        <title>B98-5 Cell Line De Novo Hybrid Assembly: An Optical Mapping Approach.</title>
        <authorList>
            <person name="Kananen K."/>
            <person name="Auerbach J.A."/>
            <person name="Kautto E."/>
            <person name="Blachly J.S."/>
        </authorList>
    </citation>
    <scope>NUCLEOTIDE SEQUENCE [LARGE SCALE GENOMIC DNA]</scope>
    <source>
        <strain evidence="11">B95-8</strain>
        <tissue evidence="11">Cell line</tissue>
    </source>
</reference>
<feature type="domain" description="Cadherin" evidence="10">
    <location>
        <begin position="59"/>
        <end position="98"/>
    </location>
</feature>
<protein>
    <submittedName>
        <fullName evidence="11">Protocadherin-23</fullName>
    </submittedName>
</protein>
<evidence type="ECO:0000313" key="12">
    <source>
        <dbReference type="Proteomes" id="UP001266305"/>
    </source>
</evidence>
<feature type="domain" description="Cadherin" evidence="10">
    <location>
        <begin position="317"/>
        <end position="417"/>
    </location>
</feature>
<feature type="domain" description="Cadherin" evidence="10">
    <location>
        <begin position="740"/>
        <end position="850"/>
    </location>
</feature>
<dbReference type="Pfam" id="PF00028">
    <property type="entry name" value="Cadherin"/>
    <property type="match status" value="6"/>
</dbReference>
<keyword evidence="3 7" id="KW-0106">Calcium</keyword>
<proteinExistence type="predicted"/>
<evidence type="ECO:0000259" key="10">
    <source>
        <dbReference type="PROSITE" id="PS50268"/>
    </source>
</evidence>
<feature type="domain" description="Cadherin" evidence="10">
    <location>
        <begin position="851"/>
        <end position="960"/>
    </location>
</feature>
<evidence type="ECO:0000313" key="11">
    <source>
        <dbReference type="EMBL" id="KAK2116363.1"/>
    </source>
</evidence>
<dbReference type="SUPFAM" id="SSF49313">
    <property type="entry name" value="Cadherin-like"/>
    <property type="match status" value="9"/>
</dbReference>
<name>A0ABQ9W6H1_SAGOE</name>
<evidence type="ECO:0000256" key="8">
    <source>
        <dbReference type="SAM" id="MobiDB-lite"/>
    </source>
</evidence>
<evidence type="ECO:0000256" key="1">
    <source>
        <dbReference type="ARBA" id="ARBA00004370"/>
    </source>
</evidence>
<dbReference type="PANTHER" id="PTHR24027:SF442">
    <property type="entry name" value="PROTOCADHERIN-15 ISOFORM X1"/>
    <property type="match status" value="1"/>
</dbReference>
<feature type="transmembrane region" description="Helical" evidence="9">
    <location>
        <begin position="957"/>
        <end position="987"/>
    </location>
</feature>
<dbReference type="PRINTS" id="PR00205">
    <property type="entry name" value="CADHERIN"/>
</dbReference>
<dbReference type="InterPro" id="IPR020894">
    <property type="entry name" value="Cadherin_CS"/>
</dbReference>
<organism evidence="11 12">
    <name type="scientific">Saguinus oedipus</name>
    <name type="common">Cotton-top tamarin</name>
    <name type="synonym">Oedipomidas oedipus</name>
    <dbReference type="NCBI Taxonomy" id="9490"/>
    <lineage>
        <taxon>Eukaryota</taxon>
        <taxon>Metazoa</taxon>
        <taxon>Chordata</taxon>
        <taxon>Craniata</taxon>
        <taxon>Vertebrata</taxon>
        <taxon>Euteleostomi</taxon>
        <taxon>Mammalia</taxon>
        <taxon>Eutheria</taxon>
        <taxon>Euarchontoglires</taxon>
        <taxon>Primates</taxon>
        <taxon>Haplorrhini</taxon>
        <taxon>Platyrrhini</taxon>
        <taxon>Cebidae</taxon>
        <taxon>Callitrichinae</taxon>
        <taxon>Saguinus</taxon>
    </lineage>
</organism>
<feature type="domain" description="Cadherin" evidence="10">
    <location>
        <begin position="418"/>
        <end position="519"/>
    </location>
</feature>
<keyword evidence="5 9" id="KW-0472">Membrane</keyword>
<dbReference type="SMART" id="SM00112">
    <property type="entry name" value="CA"/>
    <property type="match status" value="8"/>
</dbReference>
<sequence length="1341" mass="147482">MEHDSQASALLGGEEKNCGPTSDSGSGDILGVHRDIKPICDDEGQTNTGQLTVKEPKFLDFEVRNEVQLIVLAESSGHRAYSKVAILIQDVNDNSPCFEQSIYQASVKLHIAASLSQELSPDELLDTALGSFRVFATDLDSGLNGLIEYSILSGNQEAAFRIDALSGVITTNAILDYELTSSYRAAEQTYLKKTQIQYTKDKECQSGNGYTARQRTNINQQAELGCSNENYNPHIFFPDCTIGYICALNSLVIMATVEELNFDVLVEMLDGIGRDKQQGRKQNDLIVQATDKGMPRLSNTTVIKIQVTDINDNAPAFLHSEAVEIAEDSLPGVIVTHVSVHDVDLNSAFKFSFAKESNPGTKFAIDQNTGVVVLVKTLDFEEVTEYQLLIQISDSVHRTEGALVVRVLDVNDNPPVFSQEFYQATVPESIPVGYSVLTVSATDLESNESISYRILSSSKEFSIDPKNGTIFTTGPVLLLDKISTTQFLVEASDGGNPELRALTLVEIGIQDMNNHAPEFTVKSYNLSLSEDALIGSTLVTFSNIDRDWTPENTYVEYSILSGNLQSNFHVETNFIHSEYPYKQVAYLVLLHSLDREASASHEIVILASDCGCPPLSATAVISIQVLDVNDNPPNFSSLSYHTHVKESTPLGSHITVVSANDRDTGSHAEIIYHIISGNEKGHFYLEENTGVLYLIKPLDYEEMTKFTLTVQASDAEKKHFSFAVVFVNVLDDNDHTPQFMFSSFSCVVPENLPVSSTICSINALDFDAGPYGELTYSIVSPCLLIHGMSYDHDLFLIDPLTGDIHAKQILDYENGNKYCLTVQAKDKGDATASLVVWVDIEGIDEFEPIFTQDQYLFTLPEKNKDRQLIGRVEASDADAGIDGVILYSLRTSSPFFSVNKTNGNIYLIRALPLIKSQVNKEDIMEMKIIAHSPKPDSKFASCTVFVNVSFSSEGTHLAVFASSFSISLVVSFLVFLILICILIVLVLRHKQKDTINNYEEKKTSSSDMDLKVTRDPSGLKALQKTDDCSNKVLPVDATPEWLSLISIMEKDIVNLYRHSNSSGHCSVEGETAEDKEIQRINEHPYRKGSDLALSDCESRVPDSGIPRDSDQLSCLSGETDVMVTAEIADASQTLGEGDQGEGCSTICAQNNVLPQTVQKREAKESILADARKESVFTSGDQEVRCAALSTQTTSDHDGRGNYHWNYLLSWEPKFQPLASVFNDIAKLKDEHVHMPGIPKEKKSFVFPPPLITAIAKPGIKAVPPRMPAVTLGQVPQKHPRSPIPYHLGSLPEAMTPSFSPSLSLLTMQPPALSSLLSEGELLGTHVSGTYHELKVEDEIQI</sequence>
<evidence type="ECO:0000256" key="5">
    <source>
        <dbReference type="ARBA" id="ARBA00023136"/>
    </source>
</evidence>
<keyword evidence="2" id="KW-0677">Repeat</keyword>
<feature type="region of interest" description="Disordered" evidence="8">
    <location>
        <begin position="1"/>
        <end position="27"/>
    </location>
</feature>
<dbReference type="PROSITE" id="PS00232">
    <property type="entry name" value="CADHERIN_1"/>
    <property type="match status" value="5"/>
</dbReference>
<evidence type="ECO:0000256" key="3">
    <source>
        <dbReference type="ARBA" id="ARBA00022837"/>
    </source>
</evidence>
<keyword evidence="12" id="KW-1185">Reference proteome</keyword>
<evidence type="ECO:0000256" key="9">
    <source>
        <dbReference type="SAM" id="Phobius"/>
    </source>
</evidence>
<dbReference type="EMBL" id="JASSZA010000003">
    <property type="protein sequence ID" value="KAK2116363.1"/>
    <property type="molecule type" value="Genomic_DNA"/>
</dbReference>
<evidence type="ECO:0000256" key="7">
    <source>
        <dbReference type="PROSITE-ProRule" id="PRU00043"/>
    </source>
</evidence>
<dbReference type="Proteomes" id="UP001266305">
    <property type="component" value="Unassembled WGS sequence"/>
</dbReference>
<feature type="domain" description="Cadherin" evidence="10">
    <location>
        <begin position="520"/>
        <end position="635"/>
    </location>
</feature>
<feature type="domain" description="Cadherin" evidence="10">
    <location>
        <begin position="111"/>
        <end position="317"/>
    </location>
</feature>
<dbReference type="PROSITE" id="PS50268">
    <property type="entry name" value="CADHERIN_2"/>
    <property type="match status" value="8"/>
</dbReference>
<dbReference type="Gene3D" id="2.60.40.60">
    <property type="entry name" value="Cadherins"/>
    <property type="match status" value="9"/>
</dbReference>
<dbReference type="PANTHER" id="PTHR24027">
    <property type="entry name" value="CADHERIN-23"/>
    <property type="match status" value="1"/>
</dbReference>
<keyword evidence="4" id="KW-0130">Cell adhesion</keyword>